<protein>
    <submittedName>
        <fullName evidence="1">Uncharacterized protein</fullName>
    </submittedName>
</protein>
<sequence length="89" mass="9958">MKTLCIVEKIPEKQWPVSKLRASTPKDKAIPISLSMSPVRMPSWDNDDLGLQLVESVEVNTSEILVPSLMEPSGLQEQEVQEDLIGQVR</sequence>
<accession>A0AAV3XUR8</accession>
<gene>
    <name evidence="1" type="ORF">PoB_000018900</name>
</gene>
<reference evidence="1 2" key="1">
    <citation type="journal article" date="2021" name="Elife">
        <title>Chloroplast acquisition without the gene transfer in kleptoplastic sea slugs, Plakobranchus ocellatus.</title>
        <authorList>
            <person name="Maeda T."/>
            <person name="Takahashi S."/>
            <person name="Yoshida T."/>
            <person name="Shimamura S."/>
            <person name="Takaki Y."/>
            <person name="Nagai Y."/>
            <person name="Toyoda A."/>
            <person name="Suzuki Y."/>
            <person name="Arimoto A."/>
            <person name="Ishii H."/>
            <person name="Satoh N."/>
            <person name="Nishiyama T."/>
            <person name="Hasebe M."/>
            <person name="Maruyama T."/>
            <person name="Minagawa J."/>
            <person name="Obokata J."/>
            <person name="Shigenobu S."/>
        </authorList>
    </citation>
    <scope>NUCLEOTIDE SEQUENCE [LARGE SCALE GENOMIC DNA]</scope>
</reference>
<keyword evidence="2" id="KW-1185">Reference proteome</keyword>
<proteinExistence type="predicted"/>
<evidence type="ECO:0000313" key="1">
    <source>
        <dbReference type="EMBL" id="GFN73683.1"/>
    </source>
</evidence>
<organism evidence="1 2">
    <name type="scientific">Plakobranchus ocellatus</name>
    <dbReference type="NCBI Taxonomy" id="259542"/>
    <lineage>
        <taxon>Eukaryota</taxon>
        <taxon>Metazoa</taxon>
        <taxon>Spiralia</taxon>
        <taxon>Lophotrochozoa</taxon>
        <taxon>Mollusca</taxon>
        <taxon>Gastropoda</taxon>
        <taxon>Heterobranchia</taxon>
        <taxon>Euthyneura</taxon>
        <taxon>Panpulmonata</taxon>
        <taxon>Sacoglossa</taxon>
        <taxon>Placobranchoidea</taxon>
        <taxon>Plakobranchidae</taxon>
        <taxon>Plakobranchus</taxon>
    </lineage>
</organism>
<dbReference type="Proteomes" id="UP000735302">
    <property type="component" value="Unassembled WGS sequence"/>
</dbReference>
<comment type="caution">
    <text evidence="1">The sequence shown here is derived from an EMBL/GenBank/DDBJ whole genome shotgun (WGS) entry which is preliminary data.</text>
</comment>
<dbReference type="EMBL" id="BLXT01000021">
    <property type="protein sequence ID" value="GFN73683.1"/>
    <property type="molecule type" value="Genomic_DNA"/>
</dbReference>
<evidence type="ECO:0000313" key="2">
    <source>
        <dbReference type="Proteomes" id="UP000735302"/>
    </source>
</evidence>
<name>A0AAV3XUR8_9GAST</name>
<dbReference type="AlphaFoldDB" id="A0AAV3XUR8"/>